<keyword evidence="4" id="KW-1017">Isopeptide bond</keyword>
<proteinExistence type="inferred from homology"/>
<comment type="function">
    <text evidence="1">May be involved in transcriptional regulation.</text>
</comment>
<dbReference type="AlphaFoldDB" id="A0AAV4VJZ1"/>
<dbReference type="InterPro" id="IPR013087">
    <property type="entry name" value="Znf_C2H2_type"/>
</dbReference>
<evidence type="ECO:0000256" key="1">
    <source>
        <dbReference type="ARBA" id="ARBA00003767"/>
    </source>
</evidence>
<keyword evidence="12" id="KW-0804">Transcription</keyword>
<keyword evidence="7 14" id="KW-0863">Zinc-finger</keyword>
<keyword evidence="10" id="KW-0805">Transcription regulation</keyword>
<evidence type="ECO:0000313" key="17">
    <source>
        <dbReference type="Proteomes" id="UP001054945"/>
    </source>
</evidence>
<reference evidence="16 17" key="1">
    <citation type="submission" date="2021-06" db="EMBL/GenBank/DDBJ databases">
        <title>Caerostris extrusa draft genome.</title>
        <authorList>
            <person name="Kono N."/>
            <person name="Arakawa K."/>
        </authorList>
    </citation>
    <scope>NUCLEOTIDE SEQUENCE [LARGE SCALE GENOMIC DNA]</scope>
</reference>
<keyword evidence="6" id="KW-0677">Repeat</keyword>
<keyword evidence="17" id="KW-1185">Reference proteome</keyword>
<feature type="domain" description="C2H2-type" evidence="15">
    <location>
        <begin position="44"/>
        <end position="71"/>
    </location>
</feature>
<evidence type="ECO:0000256" key="2">
    <source>
        <dbReference type="ARBA" id="ARBA00004123"/>
    </source>
</evidence>
<dbReference type="EMBL" id="BPLR01014661">
    <property type="protein sequence ID" value="GIY70418.1"/>
    <property type="molecule type" value="Genomic_DNA"/>
</dbReference>
<evidence type="ECO:0000313" key="16">
    <source>
        <dbReference type="EMBL" id="GIY70418.1"/>
    </source>
</evidence>
<dbReference type="GO" id="GO:0000978">
    <property type="term" value="F:RNA polymerase II cis-regulatory region sequence-specific DNA binding"/>
    <property type="evidence" value="ECO:0007669"/>
    <property type="project" value="TreeGrafter"/>
</dbReference>
<feature type="domain" description="C2H2-type" evidence="15">
    <location>
        <begin position="72"/>
        <end position="100"/>
    </location>
</feature>
<dbReference type="GO" id="GO:0003700">
    <property type="term" value="F:DNA-binding transcription factor activity"/>
    <property type="evidence" value="ECO:0007669"/>
    <property type="project" value="TreeGrafter"/>
</dbReference>
<evidence type="ECO:0000256" key="14">
    <source>
        <dbReference type="PROSITE-ProRule" id="PRU00042"/>
    </source>
</evidence>
<sequence>MSVLHCIHPHWGDRPYRCPECGQCFAPQFYTAQSVASTLGDRPYRCPECGQCFAHSSSLQTRPHIHTGDRPYRCPECGQCFAHSSSLRRHVRSIHTLEIDHIDVLNVVNALLTVLHCADTSVASTLGIDHIDVLNVVNALLTVLHCADTSVASTLGIDHIDVLNDSQFYTVRSIHTGDRPYRCPECGLCSQFFTAQTRPQHPHWR</sequence>
<comment type="subcellular location">
    <subcellularLocation>
        <location evidence="2">Nucleus</location>
    </subcellularLocation>
</comment>
<keyword evidence="8" id="KW-0862">Zinc</keyword>
<dbReference type="FunFam" id="3.30.160.60:FF:001119">
    <property type="entry name" value="zinc finger protein 408"/>
    <property type="match status" value="1"/>
</dbReference>
<dbReference type="GO" id="GO:0005634">
    <property type="term" value="C:nucleus"/>
    <property type="evidence" value="ECO:0007669"/>
    <property type="project" value="UniProtKB-SubCell"/>
</dbReference>
<keyword evidence="9" id="KW-0832">Ubl conjugation</keyword>
<dbReference type="PANTHER" id="PTHR24404">
    <property type="entry name" value="ZINC FINGER PROTEIN"/>
    <property type="match status" value="1"/>
</dbReference>
<keyword evidence="11" id="KW-0238">DNA-binding</keyword>
<evidence type="ECO:0000256" key="5">
    <source>
        <dbReference type="ARBA" id="ARBA00022723"/>
    </source>
</evidence>
<evidence type="ECO:0000256" key="4">
    <source>
        <dbReference type="ARBA" id="ARBA00022499"/>
    </source>
</evidence>
<dbReference type="InterPro" id="IPR036236">
    <property type="entry name" value="Znf_C2H2_sf"/>
</dbReference>
<accession>A0AAV4VJZ1</accession>
<dbReference type="SUPFAM" id="SSF57667">
    <property type="entry name" value="beta-beta-alpha zinc fingers"/>
    <property type="match status" value="2"/>
</dbReference>
<comment type="caution">
    <text evidence="16">The sequence shown here is derived from an EMBL/GenBank/DDBJ whole genome shotgun (WGS) entry which is preliminary data.</text>
</comment>
<keyword evidence="13" id="KW-0539">Nucleus</keyword>
<name>A0AAV4VJZ1_CAEEX</name>
<keyword evidence="5" id="KW-0479">Metal-binding</keyword>
<evidence type="ECO:0000256" key="13">
    <source>
        <dbReference type="ARBA" id="ARBA00023242"/>
    </source>
</evidence>
<protein>
    <recommendedName>
        <fullName evidence="15">C2H2-type domain-containing protein</fullName>
    </recommendedName>
</protein>
<dbReference type="PROSITE" id="PS50157">
    <property type="entry name" value="ZINC_FINGER_C2H2_2"/>
    <property type="match status" value="2"/>
</dbReference>
<evidence type="ECO:0000256" key="6">
    <source>
        <dbReference type="ARBA" id="ARBA00022737"/>
    </source>
</evidence>
<evidence type="ECO:0000256" key="9">
    <source>
        <dbReference type="ARBA" id="ARBA00022843"/>
    </source>
</evidence>
<dbReference type="GO" id="GO:0006357">
    <property type="term" value="P:regulation of transcription by RNA polymerase II"/>
    <property type="evidence" value="ECO:0007669"/>
    <property type="project" value="TreeGrafter"/>
</dbReference>
<dbReference type="PANTHER" id="PTHR24404:SF41">
    <property type="entry name" value="ZINC FINGER PROTEIN 613"/>
    <property type="match status" value="1"/>
</dbReference>
<dbReference type="InterPro" id="IPR050589">
    <property type="entry name" value="Ikaros_C2H2-ZF"/>
</dbReference>
<evidence type="ECO:0000256" key="7">
    <source>
        <dbReference type="ARBA" id="ARBA00022771"/>
    </source>
</evidence>
<gene>
    <name evidence="16" type="ORF">CEXT_441801</name>
</gene>
<evidence type="ECO:0000256" key="3">
    <source>
        <dbReference type="ARBA" id="ARBA00006991"/>
    </source>
</evidence>
<organism evidence="16 17">
    <name type="scientific">Caerostris extrusa</name>
    <name type="common">Bark spider</name>
    <name type="synonym">Caerostris bankana</name>
    <dbReference type="NCBI Taxonomy" id="172846"/>
    <lineage>
        <taxon>Eukaryota</taxon>
        <taxon>Metazoa</taxon>
        <taxon>Ecdysozoa</taxon>
        <taxon>Arthropoda</taxon>
        <taxon>Chelicerata</taxon>
        <taxon>Arachnida</taxon>
        <taxon>Araneae</taxon>
        <taxon>Araneomorphae</taxon>
        <taxon>Entelegynae</taxon>
        <taxon>Araneoidea</taxon>
        <taxon>Araneidae</taxon>
        <taxon>Caerostris</taxon>
    </lineage>
</organism>
<dbReference type="FunFam" id="3.30.160.60:FF:000247">
    <property type="entry name" value="Zinc finger protein 236"/>
    <property type="match status" value="1"/>
</dbReference>
<evidence type="ECO:0000259" key="15">
    <source>
        <dbReference type="PROSITE" id="PS50157"/>
    </source>
</evidence>
<dbReference type="GO" id="GO:0008270">
    <property type="term" value="F:zinc ion binding"/>
    <property type="evidence" value="ECO:0007669"/>
    <property type="project" value="UniProtKB-KW"/>
</dbReference>
<dbReference type="SMART" id="SM00355">
    <property type="entry name" value="ZnF_C2H2"/>
    <property type="match status" value="2"/>
</dbReference>
<evidence type="ECO:0000256" key="10">
    <source>
        <dbReference type="ARBA" id="ARBA00023015"/>
    </source>
</evidence>
<comment type="similarity">
    <text evidence="3">Belongs to the krueppel C2H2-type zinc-finger protein family.</text>
</comment>
<dbReference type="PROSITE" id="PS00028">
    <property type="entry name" value="ZINC_FINGER_C2H2_1"/>
    <property type="match status" value="1"/>
</dbReference>
<dbReference type="Gene3D" id="3.30.160.60">
    <property type="entry name" value="Classic Zinc Finger"/>
    <property type="match status" value="2"/>
</dbReference>
<evidence type="ECO:0000256" key="11">
    <source>
        <dbReference type="ARBA" id="ARBA00023125"/>
    </source>
</evidence>
<dbReference type="Proteomes" id="UP001054945">
    <property type="component" value="Unassembled WGS sequence"/>
</dbReference>
<evidence type="ECO:0000256" key="12">
    <source>
        <dbReference type="ARBA" id="ARBA00023163"/>
    </source>
</evidence>
<evidence type="ECO:0000256" key="8">
    <source>
        <dbReference type="ARBA" id="ARBA00022833"/>
    </source>
</evidence>
<dbReference type="Pfam" id="PF00096">
    <property type="entry name" value="zf-C2H2"/>
    <property type="match status" value="2"/>
</dbReference>